<proteinExistence type="predicted"/>
<protein>
    <recommendedName>
        <fullName evidence="2">Cupin domain-containing protein</fullName>
    </recommendedName>
</protein>
<organism evidence="1">
    <name type="scientific">uncultured Mycobacterium sp</name>
    <dbReference type="NCBI Taxonomy" id="171292"/>
    <lineage>
        <taxon>Bacteria</taxon>
        <taxon>Bacillati</taxon>
        <taxon>Actinomycetota</taxon>
        <taxon>Actinomycetes</taxon>
        <taxon>Mycobacteriales</taxon>
        <taxon>Mycobacteriaceae</taxon>
        <taxon>Mycobacterium</taxon>
        <taxon>environmental samples</taxon>
    </lineage>
</organism>
<sequence>MSATISSPIAQRWLPRLLSGHPHQVIRTSAGDPYLLRWFLVPPNKYCQVYGHRFIGSDEPTPHDHPWHFLSIVLRGRYFEESLGRPGRWRALGHVAFRRATHTHRVMLATDERGRERPCTTVVVTGPWLRPWGFWCTRERFVPWQEFGNGGCGDLR</sequence>
<dbReference type="EMBL" id="FLQS01000028">
    <property type="protein sequence ID" value="SBS76624.1"/>
    <property type="molecule type" value="Genomic_DNA"/>
</dbReference>
<accession>A0A1Y5PD24</accession>
<name>A0A1Y5PD24_9MYCO</name>
<evidence type="ECO:0008006" key="2">
    <source>
        <dbReference type="Google" id="ProtNLM"/>
    </source>
</evidence>
<dbReference type="AlphaFoldDB" id="A0A1Y5PD24"/>
<evidence type="ECO:0000313" key="1">
    <source>
        <dbReference type="EMBL" id="SBS76624.1"/>
    </source>
</evidence>
<gene>
    <name evidence="1" type="ORF">MHPYR_340033</name>
</gene>
<reference evidence="1" key="1">
    <citation type="submission" date="2016-03" db="EMBL/GenBank/DDBJ databases">
        <authorList>
            <person name="Ploux O."/>
        </authorList>
    </citation>
    <scope>NUCLEOTIDE SEQUENCE</scope>
    <source>
        <strain evidence="1">UC10</strain>
    </source>
</reference>